<dbReference type="EMBL" id="CP159373">
    <property type="protein sequence ID" value="XCN71362.1"/>
    <property type="molecule type" value="Genomic_DNA"/>
</dbReference>
<organism evidence="2">
    <name type="scientific">Candidatus Electrothrix aestuarii</name>
    <dbReference type="NCBI Taxonomy" id="3062594"/>
    <lineage>
        <taxon>Bacteria</taxon>
        <taxon>Pseudomonadati</taxon>
        <taxon>Thermodesulfobacteriota</taxon>
        <taxon>Desulfobulbia</taxon>
        <taxon>Desulfobulbales</taxon>
        <taxon>Desulfobulbaceae</taxon>
        <taxon>Candidatus Electrothrix</taxon>
    </lineage>
</organism>
<dbReference type="InterPro" id="IPR011335">
    <property type="entry name" value="Restrct_endonuc-II-like"/>
</dbReference>
<proteinExistence type="predicted"/>
<protein>
    <submittedName>
        <fullName evidence="2">Uma2 family endonuclease</fullName>
    </submittedName>
</protein>
<dbReference type="InterPro" id="IPR008538">
    <property type="entry name" value="Uma2"/>
</dbReference>
<dbReference type="GO" id="GO:0004519">
    <property type="term" value="F:endonuclease activity"/>
    <property type="evidence" value="ECO:0007669"/>
    <property type="project" value="UniProtKB-KW"/>
</dbReference>
<accession>A0AAU8LQR0</accession>
<dbReference type="CDD" id="cd06260">
    <property type="entry name" value="DUF820-like"/>
    <property type="match status" value="1"/>
</dbReference>
<dbReference type="PANTHER" id="PTHR34107">
    <property type="entry name" value="SLL0198 PROTEIN-RELATED"/>
    <property type="match status" value="1"/>
</dbReference>
<dbReference type="InterPro" id="IPR012296">
    <property type="entry name" value="Nuclease_put_TT1808"/>
</dbReference>
<dbReference type="SUPFAM" id="SSF52980">
    <property type="entry name" value="Restriction endonuclease-like"/>
    <property type="match status" value="1"/>
</dbReference>
<keyword evidence="2" id="KW-0540">Nuclease</keyword>
<gene>
    <name evidence="2" type="ORF">Q3M24_13690</name>
</gene>
<evidence type="ECO:0000259" key="1">
    <source>
        <dbReference type="Pfam" id="PF05685"/>
    </source>
</evidence>
<dbReference type="PANTHER" id="PTHR34107:SF4">
    <property type="entry name" value="SLL1222 PROTEIN"/>
    <property type="match status" value="1"/>
</dbReference>
<dbReference type="AlphaFoldDB" id="A0AAU8LQR0"/>
<dbReference type="Gene3D" id="3.90.1570.10">
    <property type="entry name" value="tt1808, chain A"/>
    <property type="match status" value="1"/>
</dbReference>
<feature type="domain" description="Putative restriction endonuclease" evidence="1">
    <location>
        <begin position="5"/>
        <end position="123"/>
    </location>
</feature>
<keyword evidence="2" id="KW-0378">Hydrolase</keyword>
<sequence length="139" mass="15487">MTPSYHHAYLSSNMIAALHKLEKYSVFSELALQLEKDYIADVCIYPKRKIHFSAGDVINVTEAPLLVVEILSPTQGTQEILEKFVGYFQAGVQSCWLVIPVAQSVTVYSSMEQARTYTQGDVVDTVLDIRIPVEGIFAS</sequence>
<dbReference type="Pfam" id="PF05685">
    <property type="entry name" value="Uma2"/>
    <property type="match status" value="1"/>
</dbReference>
<reference evidence="2" key="1">
    <citation type="journal article" date="2024" name="Syst. Appl. Microbiol.">
        <title>First single-strain enrichments of Electrothrix cable bacteria, description of E. aestuarii sp. nov. and E. rattekaaiensis sp. nov., and proposal of a cable bacteria taxonomy following the rules of the SeqCode.</title>
        <authorList>
            <person name="Plum-Jensen L.E."/>
            <person name="Schramm A."/>
            <person name="Marshall I.P.G."/>
        </authorList>
    </citation>
    <scope>NUCLEOTIDE SEQUENCE</scope>
    <source>
        <strain evidence="2">Rat1</strain>
    </source>
</reference>
<evidence type="ECO:0000313" key="2">
    <source>
        <dbReference type="EMBL" id="XCN71362.1"/>
    </source>
</evidence>
<reference evidence="2" key="2">
    <citation type="submission" date="2024-06" db="EMBL/GenBank/DDBJ databases">
        <authorList>
            <person name="Plum-Jensen L.E."/>
            <person name="Schramm A."/>
            <person name="Marshall I.P.G."/>
        </authorList>
    </citation>
    <scope>NUCLEOTIDE SEQUENCE</scope>
    <source>
        <strain evidence="2">Rat1</strain>
    </source>
</reference>
<name>A0AAU8LQR0_9BACT</name>
<dbReference type="KEGG" id="eaj:Q3M24_13690"/>
<keyword evidence="2" id="KW-0255">Endonuclease</keyword>